<dbReference type="PRINTS" id="PR00135">
    <property type="entry name" value="LYZLACT"/>
</dbReference>
<dbReference type="GO" id="GO:0042742">
    <property type="term" value="P:defense response to bacterium"/>
    <property type="evidence" value="ECO:0007669"/>
    <property type="project" value="UniProtKB-KW"/>
</dbReference>
<comment type="catalytic activity">
    <reaction evidence="1">
        <text>Hydrolysis of (1-&gt;4)-beta-linkages between N-acetylmuramic acid and N-acetyl-D-glucosamine residues in a peptidoglycan and between N-acetyl-D-glucosamine residues in chitodextrins.</text>
        <dbReference type="EC" id="3.2.1.17"/>
    </reaction>
</comment>
<evidence type="ECO:0000256" key="1">
    <source>
        <dbReference type="ARBA" id="ARBA00000632"/>
    </source>
</evidence>
<name>A0AAE1H0H2_9NEOP</name>
<keyword evidence="9" id="KW-1185">Reference proteome</keyword>
<evidence type="ECO:0000256" key="6">
    <source>
        <dbReference type="RuleBase" id="RU004440"/>
    </source>
</evidence>
<evidence type="ECO:0000256" key="3">
    <source>
        <dbReference type="ARBA" id="ARBA00022638"/>
    </source>
</evidence>
<proteinExistence type="inferred from homology"/>
<dbReference type="EC" id="3.2.1.17" evidence="2"/>
<keyword evidence="3" id="KW-0081">Bacteriolytic enzyme</keyword>
<dbReference type="PANTHER" id="PTHR11407:SF63">
    <property type="entry name" value="LYSOZYME C"/>
    <property type="match status" value="1"/>
</dbReference>
<dbReference type="PANTHER" id="PTHR11407">
    <property type="entry name" value="LYSOZYME C"/>
    <property type="match status" value="1"/>
</dbReference>
<keyword evidence="4" id="KW-1015">Disulfide bond</keyword>
<dbReference type="InterPro" id="IPR023346">
    <property type="entry name" value="Lysozyme-like_dom_sf"/>
</dbReference>
<keyword evidence="7" id="KW-0732">Signal</keyword>
<dbReference type="PROSITE" id="PS51348">
    <property type="entry name" value="GLYCOSYL_HYDROL_F22_2"/>
    <property type="match status" value="1"/>
</dbReference>
<evidence type="ECO:0000256" key="5">
    <source>
        <dbReference type="ARBA" id="ARBA00023295"/>
    </source>
</evidence>
<reference evidence="8" key="2">
    <citation type="journal article" date="2023" name="BMC Genomics">
        <title>Pest status, molecular evolution, and epigenetic factors derived from the genome assembly of Frankliniella fusca, a thysanopteran phytovirus vector.</title>
        <authorList>
            <person name="Catto M.A."/>
            <person name="Labadie P.E."/>
            <person name="Jacobson A.L."/>
            <person name="Kennedy G.G."/>
            <person name="Srinivasan R."/>
            <person name="Hunt B.G."/>
        </authorList>
    </citation>
    <scope>NUCLEOTIDE SEQUENCE</scope>
    <source>
        <strain evidence="8">PL_HMW_Pooled</strain>
    </source>
</reference>
<evidence type="ECO:0000256" key="4">
    <source>
        <dbReference type="ARBA" id="ARBA00023157"/>
    </source>
</evidence>
<dbReference type="InterPro" id="IPR001916">
    <property type="entry name" value="Glyco_hydro_22"/>
</dbReference>
<protein>
    <recommendedName>
        <fullName evidence="2">lysozyme</fullName>
        <ecNumber evidence="2">3.2.1.17</ecNumber>
    </recommendedName>
</protein>
<accession>A0AAE1H0H2</accession>
<dbReference type="SUPFAM" id="SSF53955">
    <property type="entry name" value="Lysozyme-like"/>
    <property type="match status" value="1"/>
</dbReference>
<comment type="caution">
    <text evidence="8">The sequence shown here is derived from an EMBL/GenBank/DDBJ whole genome shotgun (WGS) entry which is preliminary data.</text>
</comment>
<evidence type="ECO:0000256" key="2">
    <source>
        <dbReference type="ARBA" id="ARBA00012732"/>
    </source>
</evidence>
<keyword evidence="5" id="KW-0326">Glycosidase</keyword>
<comment type="similarity">
    <text evidence="6">Belongs to the glycosyl hydrolase 22 family.</text>
</comment>
<dbReference type="GO" id="GO:0031640">
    <property type="term" value="P:killing of cells of another organism"/>
    <property type="evidence" value="ECO:0007669"/>
    <property type="project" value="UniProtKB-KW"/>
</dbReference>
<evidence type="ECO:0000313" key="8">
    <source>
        <dbReference type="EMBL" id="KAK3912700.1"/>
    </source>
</evidence>
<sequence length="151" mass="17829">MARVFFIPVTLSLLAIFANYGTAKVWERCDLARTLLHTYQFPRNQIDTWMCIAYRESRYDSLHINKNIDGSQDYGLFQINNRYWCTNSESPQPNQDMCNVTCDKVLYSLDETIKCIKIMYAKSRNTWQPWITYPYCQKEDITQYTKGCTGL</sequence>
<dbReference type="Proteomes" id="UP001219518">
    <property type="component" value="Unassembled WGS sequence"/>
</dbReference>
<evidence type="ECO:0000256" key="7">
    <source>
        <dbReference type="SAM" id="SignalP"/>
    </source>
</evidence>
<dbReference type="EMBL" id="JAHWGI010000299">
    <property type="protein sequence ID" value="KAK3912700.1"/>
    <property type="molecule type" value="Genomic_DNA"/>
</dbReference>
<keyword evidence="3" id="KW-0929">Antimicrobial</keyword>
<dbReference type="Gene3D" id="1.10.530.10">
    <property type="match status" value="1"/>
</dbReference>
<dbReference type="SMART" id="SM00263">
    <property type="entry name" value="LYZ1"/>
    <property type="match status" value="1"/>
</dbReference>
<keyword evidence="5" id="KW-0378">Hydrolase</keyword>
<dbReference type="GO" id="GO:0003796">
    <property type="term" value="F:lysozyme activity"/>
    <property type="evidence" value="ECO:0007669"/>
    <property type="project" value="UniProtKB-EC"/>
</dbReference>
<evidence type="ECO:0000313" key="9">
    <source>
        <dbReference type="Proteomes" id="UP001219518"/>
    </source>
</evidence>
<feature type="signal peptide" evidence="7">
    <location>
        <begin position="1"/>
        <end position="23"/>
    </location>
</feature>
<organism evidence="8 9">
    <name type="scientific">Frankliniella fusca</name>
    <dbReference type="NCBI Taxonomy" id="407009"/>
    <lineage>
        <taxon>Eukaryota</taxon>
        <taxon>Metazoa</taxon>
        <taxon>Ecdysozoa</taxon>
        <taxon>Arthropoda</taxon>
        <taxon>Hexapoda</taxon>
        <taxon>Insecta</taxon>
        <taxon>Pterygota</taxon>
        <taxon>Neoptera</taxon>
        <taxon>Paraneoptera</taxon>
        <taxon>Thysanoptera</taxon>
        <taxon>Terebrantia</taxon>
        <taxon>Thripoidea</taxon>
        <taxon>Thripidae</taxon>
        <taxon>Frankliniella</taxon>
    </lineage>
</organism>
<gene>
    <name evidence="8" type="ORF">KUF71_022288</name>
</gene>
<dbReference type="Pfam" id="PF00062">
    <property type="entry name" value="Lys"/>
    <property type="match status" value="1"/>
</dbReference>
<feature type="chain" id="PRO_5042070097" description="lysozyme" evidence="7">
    <location>
        <begin position="24"/>
        <end position="151"/>
    </location>
</feature>
<dbReference type="AlphaFoldDB" id="A0AAE1H0H2"/>
<reference evidence="8" key="1">
    <citation type="submission" date="2021-07" db="EMBL/GenBank/DDBJ databases">
        <authorList>
            <person name="Catto M.A."/>
            <person name="Jacobson A."/>
            <person name="Kennedy G."/>
            <person name="Labadie P."/>
            <person name="Hunt B.G."/>
            <person name="Srinivasan R."/>
        </authorList>
    </citation>
    <scope>NUCLEOTIDE SEQUENCE</scope>
    <source>
        <strain evidence="8">PL_HMW_Pooled</strain>
        <tissue evidence="8">Head</tissue>
    </source>
</reference>